<dbReference type="HOGENOM" id="CLU_3328447_0_0_0"/>
<evidence type="ECO:0000313" key="1">
    <source>
        <dbReference type="EMBL" id="ADW69047.1"/>
    </source>
</evidence>
<sequence>MRTKEQKDAKFTKMRHIRFQQIKVEEMSSGVNWAVIEL</sequence>
<name>E8X193_GRATM</name>
<dbReference type="KEGG" id="acm:AciX9_2002"/>
<dbReference type="STRING" id="1198114.AciX9_2002"/>
<dbReference type="Proteomes" id="UP000000343">
    <property type="component" value="Chromosome"/>
</dbReference>
<proteinExistence type="predicted"/>
<reference evidence="2" key="1">
    <citation type="submission" date="2011-01" db="EMBL/GenBank/DDBJ databases">
        <title>Complete sequence of chromosome of Acidobacterium sp. MP5ACTX9.</title>
        <authorList>
            <consortium name="US DOE Joint Genome Institute"/>
            <person name="Lucas S."/>
            <person name="Copeland A."/>
            <person name="Lapidus A."/>
            <person name="Cheng J.-F."/>
            <person name="Goodwin L."/>
            <person name="Pitluck S."/>
            <person name="Teshima H."/>
            <person name="Detter J.C."/>
            <person name="Han C."/>
            <person name="Tapia R."/>
            <person name="Land M."/>
            <person name="Hauser L."/>
            <person name="Kyrpides N."/>
            <person name="Ivanova N."/>
            <person name="Ovchinnikova G."/>
            <person name="Pagani I."/>
            <person name="Rawat S.R."/>
            <person name="Mannisto M."/>
            <person name="Haggblom M.M."/>
            <person name="Woyke T."/>
        </authorList>
    </citation>
    <scope>NUCLEOTIDE SEQUENCE [LARGE SCALE GENOMIC DNA]</scope>
    <source>
        <strain evidence="2">MP5ACTX9</strain>
    </source>
</reference>
<organism evidence="2">
    <name type="scientific">Granulicella tundricola (strain ATCC BAA-1859 / DSM 23138 / MP5ACTX9)</name>
    <dbReference type="NCBI Taxonomy" id="1198114"/>
    <lineage>
        <taxon>Bacteria</taxon>
        <taxon>Pseudomonadati</taxon>
        <taxon>Acidobacteriota</taxon>
        <taxon>Terriglobia</taxon>
        <taxon>Terriglobales</taxon>
        <taxon>Acidobacteriaceae</taxon>
        <taxon>Granulicella</taxon>
    </lineage>
</organism>
<gene>
    <name evidence="1" type="ordered locus">AciX9_2002</name>
</gene>
<dbReference type="EMBL" id="CP002480">
    <property type="protein sequence ID" value="ADW69047.1"/>
    <property type="molecule type" value="Genomic_DNA"/>
</dbReference>
<protein>
    <submittedName>
        <fullName evidence="1">Uncharacterized protein</fullName>
    </submittedName>
</protein>
<dbReference type="PaxDb" id="1198114-AciX9_2002"/>
<evidence type="ECO:0000313" key="2">
    <source>
        <dbReference type="Proteomes" id="UP000000343"/>
    </source>
</evidence>
<dbReference type="AlphaFoldDB" id="E8X193"/>
<keyword evidence="2" id="KW-1185">Reference proteome</keyword>
<accession>E8X193</accession>